<feature type="compositionally biased region" description="Basic and acidic residues" evidence="1">
    <location>
        <begin position="103"/>
        <end position="116"/>
    </location>
</feature>
<dbReference type="AlphaFoldDB" id="A0A942UWW5"/>
<reference evidence="3" key="1">
    <citation type="submission" date="2019-12" db="EMBL/GenBank/DDBJ databases">
        <title>Clostridiaceae gen. nov. sp. nov., isolated from sediment in Xinjiang, China.</title>
        <authorList>
            <person name="Zhang R."/>
        </authorList>
    </citation>
    <scope>NUCLEOTIDE SEQUENCE</scope>
    <source>
        <strain evidence="3">D2Q-11</strain>
    </source>
</reference>
<accession>A0A942UWW5</accession>
<gene>
    <name evidence="3" type="ORF">GOQ27_11295</name>
</gene>
<feature type="compositionally biased region" description="Basic and acidic residues" evidence="1">
    <location>
        <begin position="64"/>
        <end position="78"/>
    </location>
</feature>
<dbReference type="RefSeq" id="WP_203366973.1">
    <property type="nucleotide sequence ID" value="NZ_WSFT01000040.1"/>
</dbReference>
<evidence type="ECO:0008006" key="5">
    <source>
        <dbReference type="Google" id="ProtNLM"/>
    </source>
</evidence>
<comment type="caution">
    <text evidence="3">The sequence shown here is derived from an EMBL/GenBank/DDBJ whole genome shotgun (WGS) entry which is preliminary data.</text>
</comment>
<name>A0A942UWW5_9FIRM</name>
<protein>
    <recommendedName>
        <fullName evidence="5">Lipoprotein</fullName>
    </recommendedName>
</protein>
<evidence type="ECO:0000313" key="3">
    <source>
        <dbReference type="EMBL" id="MBS4539050.1"/>
    </source>
</evidence>
<dbReference type="Proteomes" id="UP000724672">
    <property type="component" value="Unassembled WGS sequence"/>
</dbReference>
<sequence length="297" mass="33902">MKRKALIFFILALIILSSCSQQAEQPKTDEKKDKVSEELVKIQESNKTAIEDLEKIMEKVEEPIFVEVKDEADKKQEEESGGGETGGSEGQEQGQGQQPLIPPEEKTYEEKKEEENIKKQEEIEKMWMSLSTKVEGIHNSWNNFKITAIEEGVDTKSIATTDSALNSLTIAIGKKELMTSIKEGNKMTLSLANYFDVYKGNVQGDFNRITYTVTETYIQALEDNWDKAQSIALEYEEYFSRLRQKIELEKKDEKLLDTLEISIRDLISSLKYKDADLVKIKRGVVLTNIERVNEAAK</sequence>
<evidence type="ECO:0000313" key="4">
    <source>
        <dbReference type="Proteomes" id="UP000724672"/>
    </source>
</evidence>
<proteinExistence type="predicted"/>
<feature type="region of interest" description="Disordered" evidence="1">
    <location>
        <begin position="64"/>
        <end position="116"/>
    </location>
</feature>
<keyword evidence="2" id="KW-0732">Signal</keyword>
<dbReference type="EMBL" id="WSFT01000040">
    <property type="protein sequence ID" value="MBS4539050.1"/>
    <property type="molecule type" value="Genomic_DNA"/>
</dbReference>
<feature type="signal peptide" evidence="2">
    <location>
        <begin position="1"/>
        <end position="23"/>
    </location>
</feature>
<dbReference type="PROSITE" id="PS51257">
    <property type="entry name" value="PROKAR_LIPOPROTEIN"/>
    <property type="match status" value="1"/>
</dbReference>
<organism evidence="3 4">
    <name type="scientific">Anaeromonas frigoriresistens</name>
    <dbReference type="NCBI Taxonomy" id="2683708"/>
    <lineage>
        <taxon>Bacteria</taxon>
        <taxon>Bacillati</taxon>
        <taxon>Bacillota</taxon>
        <taxon>Tissierellia</taxon>
        <taxon>Tissierellales</taxon>
        <taxon>Thermohalobacteraceae</taxon>
        <taxon>Anaeromonas</taxon>
    </lineage>
</organism>
<feature type="chain" id="PRO_5038037760" description="Lipoprotein" evidence="2">
    <location>
        <begin position="24"/>
        <end position="297"/>
    </location>
</feature>
<evidence type="ECO:0000256" key="1">
    <source>
        <dbReference type="SAM" id="MobiDB-lite"/>
    </source>
</evidence>
<evidence type="ECO:0000256" key="2">
    <source>
        <dbReference type="SAM" id="SignalP"/>
    </source>
</evidence>
<keyword evidence="4" id="KW-1185">Reference proteome</keyword>